<comment type="caution">
    <text evidence="1">The sequence shown here is derived from an EMBL/GenBank/DDBJ whole genome shotgun (WGS) entry which is preliminary data.</text>
</comment>
<dbReference type="InterPro" id="IPR010712">
    <property type="entry name" value="Arsenical-R_ArsD"/>
</dbReference>
<proteinExistence type="predicted"/>
<dbReference type="AlphaFoldDB" id="A0A850EIQ8"/>
<dbReference type="EMBL" id="JABWCS010000207">
    <property type="protein sequence ID" value="NUU61243.1"/>
    <property type="molecule type" value="Genomic_DNA"/>
</dbReference>
<dbReference type="GO" id="GO:0046685">
    <property type="term" value="P:response to arsenic-containing substance"/>
    <property type="evidence" value="ECO:0007669"/>
    <property type="project" value="InterPro"/>
</dbReference>
<gene>
    <name evidence="1" type="ORF">HPT30_12875</name>
</gene>
<dbReference type="GO" id="GO:0003677">
    <property type="term" value="F:DNA binding"/>
    <property type="evidence" value="ECO:0007669"/>
    <property type="project" value="InterPro"/>
</dbReference>
<organism evidence="1 2">
    <name type="scientific">Paenibacillus agri</name>
    <dbReference type="NCBI Taxonomy" id="2744309"/>
    <lineage>
        <taxon>Bacteria</taxon>
        <taxon>Bacillati</taxon>
        <taxon>Bacillota</taxon>
        <taxon>Bacilli</taxon>
        <taxon>Bacillales</taxon>
        <taxon>Paenibacillaceae</taxon>
        <taxon>Paenibacillus</taxon>
    </lineage>
</organism>
<accession>A0A850EIQ8</accession>
<evidence type="ECO:0000313" key="2">
    <source>
        <dbReference type="Proteomes" id="UP000564806"/>
    </source>
</evidence>
<reference evidence="1" key="1">
    <citation type="submission" date="2020-06" db="EMBL/GenBank/DDBJ databases">
        <title>Paenibacillus sp. nov., isolated from soil.</title>
        <authorList>
            <person name="Seo Y.L."/>
        </authorList>
    </citation>
    <scope>NUCLEOTIDE SEQUENCE [LARGE SCALE GENOMIC DNA]</scope>
    <source>
        <strain evidence="1">JW14</strain>
    </source>
</reference>
<dbReference type="Pfam" id="PF06953">
    <property type="entry name" value="ArsD"/>
    <property type="match status" value="1"/>
</dbReference>
<dbReference type="Gene3D" id="3.40.30.10">
    <property type="entry name" value="Glutaredoxin"/>
    <property type="match status" value="1"/>
</dbReference>
<evidence type="ECO:0000313" key="1">
    <source>
        <dbReference type="EMBL" id="NUU61243.1"/>
    </source>
</evidence>
<dbReference type="Proteomes" id="UP000564806">
    <property type="component" value="Unassembled WGS sequence"/>
</dbReference>
<sequence length="111" mass="11972">MIKIEVFESGGCCSTGVTNPEEKRASIRFAVAVSQLSQAGFDVSGYNLLSDTTKFEENEAVKEALASDPSSLPITLLNGVVVKTRSLPTNEELSEWTTMSLERLEGKGESI</sequence>
<name>A0A850EIQ8_9BACL</name>
<protein>
    <submittedName>
        <fullName evidence="1">Arsenic metallochaperone ArsD family protein</fullName>
    </submittedName>
</protein>
<dbReference type="GO" id="GO:0045892">
    <property type="term" value="P:negative regulation of DNA-templated transcription"/>
    <property type="evidence" value="ECO:0007669"/>
    <property type="project" value="InterPro"/>
</dbReference>
<dbReference type="RefSeq" id="WP_175371785.1">
    <property type="nucleotide sequence ID" value="NZ_JABWCS010000207.1"/>
</dbReference>
<keyword evidence="2" id="KW-1185">Reference proteome</keyword>